<sequence length="1443" mass="159629">MISHARALRREDFQIAVICALPLEYDAVVLAFDEIPEDDGRQLGNAPGDYNKYKTGRIGSHNVVLLLLPGMGKTNAASAAASLRSSYTGIQLAILAGICGGVPGVETENELLLGDVVISKSIVQYDLGRRYPDRFSTKDTVEDSLGRPSKNIRSLVAMFGTSRGCDDLQRRASQVLEQIQQKATVAGHHGLYKCPMAAEDCLFEPAYIHRHRGCQNCRCSESGACETALGASCEELQCDVGRHVSRRRLKKRKMQNQEADPSQECDTIIAQELQVLVGRVGSGDTVMKSGLDRDRIAREHNLIAFEMEGAGVWDEIPCIVVKAVCDYADSHKNKKWQYFAAARAASTTKALLESYPHTDKSMAPSTQSPVPNIENPDLAGRAEHNEKETKLLQMLAAEHDAYKNFNPRRVAGTCEWFFRDQRFHKWLDSTASSIIWVSAGPGCGKSVLARALIDEGRLSTSTATTTVCYFFFKDGEDRRINSSDALSALLHQLFTQNRTSSLIRHAASSFKNYGDKLRDNFHQLWQILTDCARNPDAGEIVCVLDALDECSKNGRQGILEVLKTFYFSDQVHLSSSRLKFLITSRPYDDLEMSFENLATAESYIRFDGDDKSEEIRHEIDLVIDHRVNEFGKDFLDKHRWEISKRLKAMENRTYLWLHLTLSIINEKRSAFSKPSSIHTLLSHLPSGVFDAYEKILSRSQDEKQARCLLRIILAATRPLTLDELNHSLTLQEKGFSNYDELKNELWPYKLFKSAVRNLCGLFINVYDNKVSFIHQTAREFLTTNSRSQNTWQGSFNMPLAHSSVFISCARLLILQDLDMIAHHRPGNEALLFISYAAVNWALHYNSQDGDQRVTSCEIARALCRISGGQTPTWVEVYRKARHFPFSYVFCWTDLTLASYFGLLEVVVHMVNQEKVDINSRGGYFGTAITAAAAQGHSELVQTLLQHDADCDTGAGYFRTPLLAAASKGHTRAVGCLLSSGAQVTQEVIMAAAHCWQGGDEVMALLLEKCGDKVEITEEVVVAVARKSKQMMDVLLEKYGDRVKITQRVFITATENTLEVMVLLLEKYGDDVKITQEAIIAAAGNIFYGQEMMALLLEKRGDEVEVTESVLREAAGNDGIGDKIVALLLEKCGDELTITPDVVKAAASNKRCGKEITALLLGKRGDEVEITQEVIMAAAKKGSSGTMAFLLEKYGDKVEITPEVVKAAAGNGISGKGIMALLLEKCGDEVEITQEVMIAAVKGGSNEMVGFLLGKYGDEIEITPEVIEAAAGINWQGKVMMDLLLEKCGDEVKITPKAVVAAAGAFHGEETMTLLLEKRGSEVKVTEEVVLAAVGNPWGTDMVELLLEMRGDEIKITPKVIEAAAKNIGGKEIIALLLEARRDGIKIMQEDVIAAARNSRGEESVDSLLQAYEDKFKIAQEAVIAVAKHMREGNNGLPPGRTWR</sequence>
<dbReference type="PANTHER" id="PTHR46082">
    <property type="entry name" value="ATP/GTP-BINDING PROTEIN-RELATED"/>
    <property type="match status" value="1"/>
</dbReference>
<evidence type="ECO:0000256" key="1">
    <source>
        <dbReference type="ARBA" id="ARBA00022737"/>
    </source>
</evidence>
<evidence type="ECO:0000313" key="6">
    <source>
        <dbReference type="Proteomes" id="UP000738349"/>
    </source>
</evidence>
<dbReference type="InterPro" id="IPR053137">
    <property type="entry name" value="NLR-like"/>
</dbReference>
<dbReference type="Gene3D" id="3.40.50.300">
    <property type="entry name" value="P-loop containing nucleotide triphosphate hydrolases"/>
    <property type="match status" value="1"/>
</dbReference>
<dbReference type="Proteomes" id="UP000738349">
    <property type="component" value="Unassembled WGS sequence"/>
</dbReference>
<gene>
    <name evidence="5" type="ORF">EDB81DRAFT_860564</name>
</gene>
<dbReference type="GO" id="GO:0003824">
    <property type="term" value="F:catalytic activity"/>
    <property type="evidence" value="ECO:0007669"/>
    <property type="project" value="InterPro"/>
</dbReference>
<dbReference type="Pfam" id="PF12796">
    <property type="entry name" value="Ank_2"/>
    <property type="match status" value="1"/>
</dbReference>
<dbReference type="InterPro" id="IPR002110">
    <property type="entry name" value="Ankyrin_rpt"/>
</dbReference>
<dbReference type="InterPro" id="IPR056884">
    <property type="entry name" value="NPHP3-like_N"/>
</dbReference>
<dbReference type="Pfam" id="PF01048">
    <property type="entry name" value="PNP_UDP_1"/>
    <property type="match status" value="1"/>
</dbReference>
<dbReference type="Pfam" id="PF23397">
    <property type="entry name" value="DUF7104"/>
    <property type="match status" value="13"/>
</dbReference>
<feature type="domain" description="Nephrocystin 3-like N-terminal" evidence="4">
    <location>
        <begin position="412"/>
        <end position="585"/>
    </location>
</feature>
<dbReference type="EMBL" id="JAGMUV010000020">
    <property type="protein sequence ID" value="KAH7125872.1"/>
    <property type="molecule type" value="Genomic_DNA"/>
</dbReference>
<feature type="domain" description="GPI inositol-deacylase winged helix" evidence="3">
    <location>
        <begin position="693"/>
        <end position="787"/>
    </location>
</feature>
<feature type="domain" description="Nucleoside phosphorylase" evidence="2">
    <location>
        <begin position="15"/>
        <end position="132"/>
    </location>
</feature>
<organism evidence="5 6">
    <name type="scientific">Dactylonectria macrodidyma</name>
    <dbReference type="NCBI Taxonomy" id="307937"/>
    <lineage>
        <taxon>Eukaryota</taxon>
        <taxon>Fungi</taxon>
        <taxon>Dikarya</taxon>
        <taxon>Ascomycota</taxon>
        <taxon>Pezizomycotina</taxon>
        <taxon>Sordariomycetes</taxon>
        <taxon>Hypocreomycetidae</taxon>
        <taxon>Hypocreales</taxon>
        <taxon>Nectriaceae</taxon>
        <taxon>Dactylonectria</taxon>
    </lineage>
</organism>
<dbReference type="Gene3D" id="1.25.40.20">
    <property type="entry name" value="Ankyrin repeat-containing domain"/>
    <property type="match status" value="1"/>
</dbReference>
<dbReference type="SMART" id="SM00248">
    <property type="entry name" value="ANK"/>
    <property type="match status" value="3"/>
</dbReference>
<proteinExistence type="predicted"/>
<dbReference type="Pfam" id="PF22939">
    <property type="entry name" value="WHD_GPIID"/>
    <property type="match status" value="1"/>
</dbReference>
<comment type="caution">
    <text evidence="5">The sequence shown here is derived from an EMBL/GenBank/DDBJ whole genome shotgun (WGS) entry which is preliminary data.</text>
</comment>
<evidence type="ECO:0000259" key="3">
    <source>
        <dbReference type="Pfam" id="PF22939"/>
    </source>
</evidence>
<dbReference type="Gene3D" id="1.20.5.340">
    <property type="match status" value="5"/>
</dbReference>
<dbReference type="OrthoDB" id="163438at2759"/>
<dbReference type="SUPFAM" id="SSF48403">
    <property type="entry name" value="Ankyrin repeat"/>
    <property type="match status" value="1"/>
</dbReference>
<keyword evidence="1" id="KW-0677">Repeat</keyword>
<dbReference type="SUPFAM" id="SSF52540">
    <property type="entry name" value="P-loop containing nucleoside triphosphate hydrolases"/>
    <property type="match status" value="1"/>
</dbReference>
<dbReference type="InterPro" id="IPR036770">
    <property type="entry name" value="Ankyrin_rpt-contain_sf"/>
</dbReference>
<dbReference type="InterPro" id="IPR035994">
    <property type="entry name" value="Nucleoside_phosphorylase_sf"/>
</dbReference>
<dbReference type="PANTHER" id="PTHR46082:SF6">
    <property type="entry name" value="AAA+ ATPASE DOMAIN-CONTAINING PROTEIN-RELATED"/>
    <property type="match status" value="1"/>
</dbReference>
<evidence type="ECO:0000259" key="2">
    <source>
        <dbReference type="Pfam" id="PF01048"/>
    </source>
</evidence>
<dbReference type="InterPro" id="IPR000845">
    <property type="entry name" value="Nucleoside_phosphorylase_d"/>
</dbReference>
<dbReference type="GO" id="GO:0009116">
    <property type="term" value="P:nucleoside metabolic process"/>
    <property type="evidence" value="ECO:0007669"/>
    <property type="project" value="InterPro"/>
</dbReference>
<protein>
    <submittedName>
        <fullName evidence="5">Uncharacterized protein</fullName>
    </submittedName>
</protein>
<reference evidence="5" key="1">
    <citation type="journal article" date="2021" name="Nat. Commun.">
        <title>Genetic determinants of endophytism in the Arabidopsis root mycobiome.</title>
        <authorList>
            <person name="Mesny F."/>
            <person name="Miyauchi S."/>
            <person name="Thiergart T."/>
            <person name="Pickel B."/>
            <person name="Atanasova L."/>
            <person name="Karlsson M."/>
            <person name="Huettel B."/>
            <person name="Barry K.W."/>
            <person name="Haridas S."/>
            <person name="Chen C."/>
            <person name="Bauer D."/>
            <person name="Andreopoulos W."/>
            <person name="Pangilinan J."/>
            <person name="LaButti K."/>
            <person name="Riley R."/>
            <person name="Lipzen A."/>
            <person name="Clum A."/>
            <person name="Drula E."/>
            <person name="Henrissat B."/>
            <person name="Kohler A."/>
            <person name="Grigoriev I.V."/>
            <person name="Martin F.M."/>
            <person name="Hacquard S."/>
        </authorList>
    </citation>
    <scope>NUCLEOTIDE SEQUENCE</scope>
    <source>
        <strain evidence="5">MPI-CAGE-AT-0147</strain>
    </source>
</reference>
<name>A0A9P9DVM3_9HYPO</name>
<dbReference type="Pfam" id="PF24883">
    <property type="entry name" value="NPHP3_N"/>
    <property type="match status" value="1"/>
</dbReference>
<accession>A0A9P9DVM3</accession>
<keyword evidence="6" id="KW-1185">Reference proteome</keyword>
<dbReference type="InterPro" id="IPR054471">
    <property type="entry name" value="GPIID_WHD"/>
</dbReference>
<evidence type="ECO:0000259" key="4">
    <source>
        <dbReference type="Pfam" id="PF24883"/>
    </source>
</evidence>
<dbReference type="SUPFAM" id="SSF53167">
    <property type="entry name" value="Purine and uridine phosphorylases"/>
    <property type="match status" value="1"/>
</dbReference>
<evidence type="ECO:0000313" key="5">
    <source>
        <dbReference type="EMBL" id="KAH7125872.1"/>
    </source>
</evidence>
<dbReference type="InterPro" id="IPR027417">
    <property type="entry name" value="P-loop_NTPase"/>
</dbReference>
<dbReference type="Gene3D" id="3.40.50.1580">
    <property type="entry name" value="Nucleoside phosphorylase domain"/>
    <property type="match status" value="1"/>
</dbReference>
<dbReference type="InterPro" id="IPR055530">
    <property type="entry name" value="DUF7104"/>
</dbReference>